<dbReference type="SUPFAM" id="SSF54001">
    <property type="entry name" value="Cysteine proteinases"/>
    <property type="match status" value="1"/>
</dbReference>
<keyword evidence="6" id="KW-0865">Zymogen</keyword>
<keyword evidence="14" id="KW-1185">Reference proteome</keyword>
<evidence type="ECO:0008006" key="15">
    <source>
        <dbReference type="Google" id="ProtNLM"/>
    </source>
</evidence>
<feature type="domain" description="Cystatin" evidence="10">
    <location>
        <begin position="155"/>
        <end position="253"/>
    </location>
</feature>
<dbReference type="PROSITE" id="PS00139">
    <property type="entry name" value="THIOL_PROTEASE_CYS"/>
    <property type="match status" value="1"/>
</dbReference>
<sequence>MNLFVCFYFLIFAGLVSSSGLLGGNGASKGERPSLLGGYSEPNLNLLSSEEKDAYIGVANKAVELMNDVALNQKPLVFQSLVSVRTQIVAGVNYDITMKVLIDDKPQTCNVLVTNMLNNAVRGGTWSVMAQSSNDPCAPYVSDPAQVRIQKRSAHLLGGEAEANGEDLGVQEAAQWALERINSMSNSLYRQVLLDLSNVKKQVINGYRYRFQLTTAPSKCLNGPENKNKGVEECPISTAGKAQECEVSIIKSLGAFEMENYSCKPRSEKPILGGDDHDYKPHGLLGGDDHDYRDHGKSSNGLLGKDLHDFLPHGRPYYMPRPAKQNPLKSKVENSIRQMRIGGDDHDYLPHGSGKCSEYKEAFVAFKAKHNKVYGSYREEAKRFMVFCANMDKVKEYQRQDKGSAVYGATKFADISEEEFKKQYLGLKAPASGFRSVWPDAEIPRSSFPTSWDWRDHGAVTPVKNQGACGSCWAFSTTGNIEGQWALVNKKLYSLSEQELVDCDKIDEGCNGGLPTQAYEAIMKIGGLETEKDYKYDGYDEKCKFDKSDVVVTLSGAVNISKNETDMAAWLYQNGPISIGINAFAMQFYLGGIAHPWKIFCDPESLDHGVLIVGYGVEKGEPYWIVKNSWGEDWGRQGYYYVYRGDGTCGLNQMCTSAQVKKQ</sequence>
<evidence type="ECO:0000256" key="3">
    <source>
        <dbReference type="ARBA" id="ARBA00022729"/>
    </source>
</evidence>
<dbReference type="OrthoDB" id="387093at2759"/>
<feature type="domain" description="Peptidase C1A papain C-terminal" evidence="11">
    <location>
        <begin position="448"/>
        <end position="659"/>
    </location>
</feature>
<dbReference type="GO" id="GO:0004869">
    <property type="term" value="F:cysteine-type endopeptidase inhibitor activity"/>
    <property type="evidence" value="ECO:0007669"/>
    <property type="project" value="InterPro"/>
</dbReference>
<dbReference type="InterPro" id="IPR038765">
    <property type="entry name" value="Papain-like_cys_pep_sf"/>
</dbReference>
<dbReference type="InterPro" id="IPR046350">
    <property type="entry name" value="Cystatin_sf"/>
</dbReference>
<feature type="chain" id="PRO_5019300737" description="Cathepsin F" evidence="9">
    <location>
        <begin position="19"/>
        <end position="663"/>
    </location>
</feature>
<dbReference type="SMART" id="SM00043">
    <property type="entry name" value="CY"/>
    <property type="match status" value="1"/>
</dbReference>
<dbReference type="GO" id="GO:0008234">
    <property type="term" value="F:cysteine-type peptidase activity"/>
    <property type="evidence" value="ECO:0007669"/>
    <property type="project" value="UniProtKB-KW"/>
</dbReference>
<keyword evidence="2" id="KW-0645">Protease</keyword>
<dbReference type="PROSITE" id="PS00639">
    <property type="entry name" value="THIOL_PROTEASE_HIS"/>
    <property type="match status" value="1"/>
</dbReference>
<evidence type="ECO:0000259" key="11">
    <source>
        <dbReference type="SMART" id="SM00645"/>
    </source>
</evidence>
<evidence type="ECO:0000256" key="4">
    <source>
        <dbReference type="ARBA" id="ARBA00022801"/>
    </source>
</evidence>
<dbReference type="PRINTS" id="PR00705">
    <property type="entry name" value="PAPAIN"/>
</dbReference>
<evidence type="ECO:0000256" key="1">
    <source>
        <dbReference type="ARBA" id="ARBA00008455"/>
    </source>
</evidence>
<dbReference type="InterPro" id="IPR018073">
    <property type="entry name" value="Prot_inh_cystat_CS"/>
</dbReference>
<evidence type="ECO:0000256" key="7">
    <source>
        <dbReference type="ARBA" id="ARBA00023157"/>
    </source>
</evidence>
<name>A0A433U742_ELYCH</name>
<proteinExistence type="inferred from homology"/>
<dbReference type="CDD" id="cd02248">
    <property type="entry name" value="Peptidase_C1A"/>
    <property type="match status" value="1"/>
</dbReference>
<dbReference type="SUPFAM" id="SSF54403">
    <property type="entry name" value="Cystatin/monellin"/>
    <property type="match status" value="2"/>
</dbReference>
<accession>A0A433U742</accession>
<dbReference type="Gene3D" id="1.10.287.2250">
    <property type="match status" value="1"/>
</dbReference>
<dbReference type="InterPro" id="IPR000668">
    <property type="entry name" value="Peptidase_C1A_C"/>
</dbReference>
<dbReference type="Pfam" id="PF00112">
    <property type="entry name" value="Peptidase_C1"/>
    <property type="match status" value="1"/>
</dbReference>
<dbReference type="Proteomes" id="UP000271974">
    <property type="component" value="Unassembled WGS sequence"/>
</dbReference>
<dbReference type="Pfam" id="PF08246">
    <property type="entry name" value="Inhibitor_I29"/>
    <property type="match status" value="1"/>
</dbReference>
<keyword evidence="3 9" id="KW-0732">Signal</keyword>
<dbReference type="InterPro" id="IPR013201">
    <property type="entry name" value="Prot_inhib_I29"/>
</dbReference>
<organism evidence="13 14">
    <name type="scientific">Elysia chlorotica</name>
    <name type="common">Eastern emerald elysia</name>
    <name type="synonym">Sea slug</name>
    <dbReference type="NCBI Taxonomy" id="188477"/>
    <lineage>
        <taxon>Eukaryota</taxon>
        <taxon>Metazoa</taxon>
        <taxon>Spiralia</taxon>
        <taxon>Lophotrochozoa</taxon>
        <taxon>Mollusca</taxon>
        <taxon>Gastropoda</taxon>
        <taxon>Heterobranchia</taxon>
        <taxon>Euthyneura</taxon>
        <taxon>Panpulmonata</taxon>
        <taxon>Sacoglossa</taxon>
        <taxon>Placobranchoidea</taxon>
        <taxon>Plakobranchidae</taxon>
        <taxon>Elysia</taxon>
    </lineage>
</organism>
<keyword evidence="8" id="KW-0325">Glycoprotein</keyword>
<protein>
    <recommendedName>
        <fullName evidence="15">Cathepsin F</fullName>
    </recommendedName>
</protein>
<gene>
    <name evidence="13" type="ORF">EGW08_002577</name>
</gene>
<dbReference type="AlphaFoldDB" id="A0A433U742"/>
<comment type="caution">
    <text evidence="13">The sequence shown here is derived from an EMBL/GenBank/DDBJ whole genome shotgun (WGS) entry which is preliminary data.</text>
</comment>
<dbReference type="FunFam" id="3.90.70.10:FF:000130">
    <property type="entry name" value="Cysteine proteinase 1"/>
    <property type="match status" value="1"/>
</dbReference>
<dbReference type="InterPro" id="IPR000169">
    <property type="entry name" value="Pept_cys_AS"/>
</dbReference>
<evidence type="ECO:0000256" key="2">
    <source>
        <dbReference type="ARBA" id="ARBA00022670"/>
    </source>
</evidence>
<dbReference type="PANTHER" id="PTHR12411">
    <property type="entry name" value="CYSTEINE PROTEASE FAMILY C1-RELATED"/>
    <property type="match status" value="1"/>
</dbReference>
<feature type="domain" description="Cathepsin propeptide inhibitor" evidence="12">
    <location>
        <begin position="363"/>
        <end position="420"/>
    </location>
</feature>
<dbReference type="Gene3D" id="3.90.70.10">
    <property type="entry name" value="Cysteine proteinases"/>
    <property type="match status" value="1"/>
</dbReference>
<evidence type="ECO:0000259" key="10">
    <source>
        <dbReference type="SMART" id="SM00043"/>
    </source>
</evidence>
<keyword evidence="4" id="KW-0378">Hydrolase</keyword>
<keyword evidence="7" id="KW-1015">Disulfide bond</keyword>
<evidence type="ECO:0000256" key="8">
    <source>
        <dbReference type="ARBA" id="ARBA00023180"/>
    </source>
</evidence>
<evidence type="ECO:0000256" key="9">
    <source>
        <dbReference type="SAM" id="SignalP"/>
    </source>
</evidence>
<dbReference type="GO" id="GO:0006508">
    <property type="term" value="P:proteolysis"/>
    <property type="evidence" value="ECO:0007669"/>
    <property type="project" value="UniProtKB-KW"/>
</dbReference>
<dbReference type="InterPro" id="IPR013128">
    <property type="entry name" value="Peptidase_C1A"/>
</dbReference>
<dbReference type="PROSITE" id="PS00287">
    <property type="entry name" value="CYSTATIN"/>
    <property type="match status" value="1"/>
</dbReference>
<evidence type="ECO:0000313" key="14">
    <source>
        <dbReference type="Proteomes" id="UP000271974"/>
    </source>
</evidence>
<dbReference type="EMBL" id="RQTK01000050">
    <property type="protein sequence ID" value="RUS89656.1"/>
    <property type="molecule type" value="Genomic_DNA"/>
</dbReference>
<dbReference type="Gene3D" id="3.10.450.10">
    <property type="match status" value="2"/>
</dbReference>
<dbReference type="InterPro" id="IPR000010">
    <property type="entry name" value="Cystatin_dom"/>
</dbReference>
<evidence type="ECO:0000313" key="13">
    <source>
        <dbReference type="EMBL" id="RUS89656.1"/>
    </source>
</evidence>
<dbReference type="PROSITE" id="PS00640">
    <property type="entry name" value="THIOL_PROTEASE_ASN"/>
    <property type="match status" value="1"/>
</dbReference>
<evidence type="ECO:0000259" key="12">
    <source>
        <dbReference type="SMART" id="SM00848"/>
    </source>
</evidence>
<dbReference type="SMART" id="SM00645">
    <property type="entry name" value="Pept_C1"/>
    <property type="match status" value="1"/>
</dbReference>
<dbReference type="CDD" id="cd00042">
    <property type="entry name" value="CY"/>
    <property type="match status" value="2"/>
</dbReference>
<dbReference type="STRING" id="188477.A0A433U742"/>
<feature type="signal peptide" evidence="9">
    <location>
        <begin position="1"/>
        <end position="18"/>
    </location>
</feature>
<dbReference type="SMART" id="SM00848">
    <property type="entry name" value="Inhibitor_I29"/>
    <property type="match status" value="1"/>
</dbReference>
<reference evidence="13 14" key="1">
    <citation type="submission" date="2019-01" db="EMBL/GenBank/DDBJ databases">
        <title>A draft genome assembly of the solar-powered sea slug Elysia chlorotica.</title>
        <authorList>
            <person name="Cai H."/>
            <person name="Li Q."/>
            <person name="Fang X."/>
            <person name="Li J."/>
            <person name="Curtis N.E."/>
            <person name="Altenburger A."/>
            <person name="Shibata T."/>
            <person name="Feng M."/>
            <person name="Maeda T."/>
            <person name="Schwartz J.A."/>
            <person name="Shigenobu S."/>
            <person name="Lundholm N."/>
            <person name="Nishiyama T."/>
            <person name="Yang H."/>
            <person name="Hasebe M."/>
            <person name="Li S."/>
            <person name="Pierce S.K."/>
            <person name="Wang J."/>
        </authorList>
    </citation>
    <scope>NUCLEOTIDE SEQUENCE [LARGE SCALE GENOMIC DNA]</scope>
    <source>
        <strain evidence="13">EC2010</strain>
        <tissue evidence="13">Whole organism of an adult</tissue>
    </source>
</reference>
<dbReference type="InterPro" id="IPR039417">
    <property type="entry name" value="Peptidase_C1A_papain-like"/>
</dbReference>
<evidence type="ECO:0000256" key="5">
    <source>
        <dbReference type="ARBA" id="ARBA00022807"/>
    </source>
</evidence>
<evidence type="ECO:0000256" key="6">
    <source>
        <dbReference type="ARBA" id="ARBA00023145"/>
    </source>
</evidence>
<dbReference type="InterPro" id="IPR025661">
    <property type="entry name" value="Pept_asp_AS"/>
</dbReference>
<keyword evidence="5" id="KW-0788">Thiol protease</keyword>
<comment type="similarity">
    <text evidence="1">Belongs to the peptidase C1 family.</text>
</comment>
<dbReference type="InterPro" id="IPR025660">
    <property type="entry name" value="Pept_his_AS"/>
</dbReference>
<dbReference type="Pfam" id="PF00031">
    <property type="entry name" value="Cystatin"/>
    <property type="match status" value="1"/>
</dbReference>